<dbReference type="Proteomes" id="UP001056120">
    <property type="component" value="Linkage Group LG26"/>
</dbReference>
<evidence type="ECO:0000313" key="2">
    <source>
        <dbReference type="Proteomes" id="UP001056120"/>
    </source>
</evidence>
<dbReference type="EMBL" id="CM042043">
    <property type="protein sequence ID" value="KAI3695167.1"/>
    <property type="molecule type" value="Genomic_DNA"/>
</dbReference>
<comment type="caution">
    <text evidence="1">The sequence shown here is derived from an EMBL/GenBank/DDBJ whole genome shotgun (WGS) entry which is preliminary data.</text>
</comment>
<protein>
    <submittedName>
        <fullName evidence="1">Uncharacterized protein</fullName>
    </submittedName>
</protein>
<reference evidence="1 2" key="2">
    <citation type="journal article" date="2022" name="Mol. Ecol. Resour.">
        <title>The genomes of chicory, endive, great burdock and yacon provide insights into Asteraceae paleo-polyploidization history and plant inulin production.</title>
        <authorList>
            <person name="Fan W."/>
            <person name="Wang S."/>
            <person name="Wang H."/>
            <person name="Wang A."/>
            <person name="Jiang F."/>
            <person name="Liu H."/>
            <person name="Zhao H."/>
            <person name="Xu D."/>
            <person name="Zhang Y."/>
        </authorList>
    </citation>
    <scope>NUCLEOTIDE SEQUENCE [LARGE SCALE GENOMIC DNA]</scope>
    <source>
        <strain evidence="2">cv. Yunnan</strain>
        <tissue evidence="1">Leaves</tissue>
    </source>
</reference>
<accession>A0ACB8ZAZ0</accession>
<sequence length="181" mass="20600">MRRSTIIIVFFLSLVIVLSLQFPLCDAQNNVVSAVFVFGDSTVDPGNNNYLPTVARGNFPPYRKDFLNHTPTGRFTNGRIVTDFIASFVGVKENLPPYLDPSLTIEDLMTRGALTVLQQLDLFREYKRKMKLAIGKERTDDLIKRGEYVVSLGTNDFAFNYYAPVRQFRSSSLVNQYEILN</sequence>
<gene>
    <name evidence="1" type="ORF">L1987_78156</name>
</gene>
<organism evidence="1 2">
    <name type="scientific">Smallanthus sonchifolius</name>
    <dbReference type="NCBI Taxonomy" id="185202"/>
    <lineage>
        <taxon>Eukaryota</taxon>
        <taxon>Viridiplantae</taxon>
        <taxon>Streptophyta</taxon>
        <taxon>Embryophyta</taxon>
        <taxon>Tracheophyta</taxon>
        <taxon>Spermatophyta</taxon>
        <taxon>Magnoliopsida</taxon>
        <taxon>eudicotyledons</taxon>
        <taxon>Gunneridae</taxon>
        <taxon>Pentapetalae</taxon>
        <taxon>asterids</taxon>
        <taxon>campanulids</taxon>
        <taxon>Asterales</taxon>
        <taxon>Asteraceae</taxon>
        <taxon>Asteroideae</taxon>
        <taxon>Heliantheae alliance</taxon>
        <taxon>Millerieae</taxon>
        <taxon>Smallanthus</taxon>
    </lineage>
</organism>
<evidence type="ECO:0000313" key="1">
    <source>
        <dbReference type="EMBL" id="KAI3695167.1"/>
    </source>
</evidence>
<proteinExistence type="predicted"/>
<name>A0ACB8ZAZ0_9ASTR</name>
<reference evidence="2" key="1">
    <citation type="journal article" date="2022" name="Mol. Ecol. Resour.">
        <title>The genomes of chicory, endive, great burdock and yacon provide insights into Asteraceae palaeo-polyploidization history and plant inulin production.</title>
        <authorList>
            <person name="Fan W."/>
            <person name="Wang S."/>
            <person name="Wang H."/>
            <person name="Wang A."/>
            <person name="Jiang F."/>
            <person name="Liu H."/>
            <person name="Zhao H."/>
            <person name="Xu D."/>
            <person name="Zhang Y."/>
        </authorList>
    </citation>
    <scope>NUCLEOTIDE SEQUENCE [LARGE SCALE GENOMIC DNA]</scope>
    <source>
        <strain evidence="2">cv. Yunnan</strain>
    </source>
</reference>
<keyword evidence="2" id="KW-1185">Reference proteome</keyword>